<name>A0ABP9HF53_9ACTN</name>
<dbReference type="PANTHER" id="PTHR30363">
    <property type="entry name" value="HTH-TYPE TRANSCRIPTIONAL REGULATOR SRLR-RELATED"/>
    <property type="match status" value="1"/>
</dbReference>
<dbReference type="InterPro" id="IPR001034">
    <property type="entry name" value="DeoR_HTH"/>
</dbReference>
<evidence type="ECO:0000313" key="6">
    <source>
        <dbReference type="Proteomes" id="UP001500466"/>
    </source>
</evidence>
<gene>
    <name evidence="5" type="ORF">GCM10023205_38310</name>
</gene>
<feature type="domain" description="HTH deoR-type" evidence="4">
    <location>
        <begin position="8"/>
        <end position="63"/>
    </location>
</feature>
<evidence type="ECO:0000256" key="3">
    <source>
        <dbReference type="ARBA" id="ARBA00023163"/>
    </source>
</evidence>
<dbReference type="InterPro" id="IPR050313">
    <property type="entry name" value="Carb_Metab_HTH_regulators"/>
</dbReference>
<dbReference type="InterPro" id="IPR037171">
    <property type="entry name" value="NagB/RpiA_transferase-like"/>
</dbReference>
<dbReference type="PRINTS" id="PR00037">
    <property type="entry name" value="HTHLACR"/>
</dbReference>
<keyword evidence="2 5" id="KW-0238">DNA-binding</keyword>
<dbReference type="SMART" id="SM01134">
    <property type="entry name" value="DeoRC"/>
    <property type="match status" value="1"/>
</dbReference>
<dbReference type="PANTHER" id="PTHR30363:SF44">
    <property type="entry name" value="AGA OPERON TRANSCRIPTIONAL REPRESSOR-RELATED"/>
    <property type="match status" value="1"/>
</dbReference>
<protein>
    <submittedName>
        <fullName evidence="5">DeoR/GlpR family DNA-binding transcription regulator</fullName>
    </submittedName>
</protein>
<sequence length="269" mass="27413">MAERGMLAGRRRALIMDTVRTHGEVRVADLVDRLGVSDMTIRRDLDALAADGVLDKVHGGAVARTGAATADEPWFEAKAPLAAAAKTAIAAAAADLVEPGSVVALSAGSTTYAVATQLLGVPRLTVVTNSLPIADVLRAADRDRAGDAPTLLLTGGTPTRSAALVGPIADQALANLHVDLLILGTHGVSERAGLSTPNLAEGQTNRALIAAARRVAVVADHTKWGVAGLAGFAALDTVDVFVTDDGIPTAARDVLADHVGELIVVPATD</sequence>
<dbReference type="GO" id="GO:0003677">
    <property type="term" value="F:DNA binding"/>
    <property type="evidence" value="ECO:0007669"/>
    <property type="project" value="UniProtKB-KW"/>
</dbReference>
<dbReference type="PROSITE" id="PS51000">
    <property type="entry name" value="HTH_DEOR_2"/>
    <property type="match status" value="1"/>
</dbReference>
<dbReference type="PROSITE" id="PS00894">
    <property type="entry name" value="HTH_DEOR_1"/>
    <property type="match status" value="1"/>
</dbReference>
<keyword evidence="1" id="KW-0805">Transcription regulation</keyword>
<dbReference type="InterPro" id="IPR036388">
    <property type="entry name" value="WH-like_DNA-bd_sf"/>
</dbReference>
<keyword evidence="3" id="KW-0804">Transcription</keyword>
<proteinExistence type="predicted"/>
<evidence type="ECO:0000256" key="1">
    <source>
        <dbReference type="ARBA" id="ARBA00023015"/>
    </source>
</evidence>
<evidence type="ECO:0000313" key="5">
    <source>
        <dbReference type="EMBL" id="GAA4969373.1"/>
    </source>
</evidence>
<dbReference type="Gene3D" id="1.10.10.10">
    <property type="entry name" value="Winged helix-like DNA-binding domain superfamily/Winged helix DNA-binding domain"/>
    <property type="match status" value="1"/>
</dbReference>
<dbReference type="Pfam" id="PF00455">
    <property type="entry name" value="DeoRC"/>
    <property type="match status" value="1"/>
</dbReference>
<dbReference type="SUPFAM" id="SSF100950">
    <property type="entry name" value="NagB/RpiA/CoA transferase-like"/>
    <property type="match status" value="1"/>
</dbReference>
<evidence type="ECO:0000259" key="4">
    <source>
        <dbReference type="PROSITE" id="PS51000"/>
    </source>
</evidence>
<dbReference type="EMBL" id="BAABHS010000012">
    <property type="protein sequence ID" value="GAA4969373.1"/>
    <property type="molecule type" value="Genomic_DNA"/>
</dbReference>
<evidence type="ECO:0000256" key="2">
    <source>
        <dbReference type="ARBA" id="ARBA00023125"/>
    </source>
</evidence>
<dbReference type="InterPro" id="IPR036390">
    <property type="entry name" value="WH_DNA-bd_sf"/>
</dbReference>
<accession>A0ABP9HF53</accession>
<comment type="caution">
    <text evidence="5">The sequence shown here is derived from an EMBL/GenBank/DDBJ whole genome shotgun (WGS) entry which is preliminary data.</text>
</comment>
<dbReference type="Gene3D" id="3.40.50.1360">
    <property type="match status" value="1"/>
</dbReference>
<dbReference type="InterPro" id="IPR018356">
    <property type="entry name" value="Tscrpt_reg_HTH_DeoR_CS"/>
</dbReference>
<dbReference type="Proteomes" id="UP001500466">
    <property type="component" value="Unassembled WGS sequence"/>
</dbReference>
<dbReference type="Pfam" id="PF08220">
    <property type="entry name" value="HTH_DeoR"/>
    <property type="match status" value="1"/>
</dbReference>
<dbReference type="SUPFAM" id="SSF46785">
    <property type="entry name" value="Winged helix' DNA-binding domain"/>
    <property type="match status" value="1"/>
</dbReference>
<organism evidence="5 6">
    <name type="scientific">Yinghuangia aomiensis</name>
    <dbReference type="NCBI Taxonomy" id="676205"/>
    <lineage>
        <taxon>Bacteria</taxon>
        <taxon>Bacillati</taxon>
        <taxon>Actinomycetota</taxon>
        <taxon>Actinomycetes</taxon>
        <taxon>Kitasatosporales</taxon>
        <taxon>Streptomycetaceae</taxon>
        <taxon>Yinghuangia</taxon>
    </lineage>
</organism>
<reference evidence="6" key="1">
    <citation type="journal article" date="2019" name="Int. J. Syst. Evol. Microbiol.">
        <title>The Global Catalogue of Microorganisms (GCM) 10K type strain sequencing project: providing services to taxonomists for standard genome sequencing and annotation.</title>
        <authorList>
            <consortium name="The Broad Institute Genomics Platform"/>
            <consortium name="The Broad Institute Genome Sequencing Center for Infectious Disease"/>
            <person name="Wu L."/>
            <person name="Ma J."/>
        </authorList>
    </citation>
    <scope>NUCLEOTIDE SEQUENCE [LARGE SCALE GENOMIC DNA]</scope>
    <source>
        <strain evidence="6">JCM 17986</strain>
    </source>
</reference>
<keyword evidence="6" id="KW-1185">Reference proteome</keyword>
<dbReference type="InterPro" id="IPR014036">
    <property type="entry name" value="DeoR-like_C"/>
</dbReference>
<dbReference type="SMART" id="SM00420">
    <property type="entry name" value="HTH_DEOR"/>
    <property type="match status" value="1"/>
</dbReference>